<reference evidence="1" key="1">
    <citation type="submission" date="2021-01" db="EMBL/GenBank/DDBJ databases">
        <title>A chromosome-scale assembly of European eel, Anguilla anguilla.</title>
        <authorList>
            <person name="Henkel C."/>
            <person name="Jong-Raadsen S.A."/>
            <person name="Dufour S."/>
            <person name="Weltzien F.-A."/>
            <person name="Palstra A.P."/>
            <person name="Pelster B."/>
            <person name="Spaink H.P."/>
            <person name="Van Den Thillart G.E."/>
            <person name="Jansen H."/>
            <person name="Zahm M."/>
            <person name="Klopp C."/>
            <person name="Cedric C."/>
            <person name="Louis A."/>
            <person name="Berthelot C."/>
            <person name="Parey E."/>
            <person name="Roest Crollius H."/>
            <person name="Montfort J."/>
            <person name="Robinson-Rechavi M."/>
            <person name="Bucao C."/>
            <person name="Bouchez O."/>
            <person name="Gislard M."/>
            <person name="Lluch J."/>
            <person name="Milhes M."/>
            <person name="Lampietro C."/>
            <person name="Lopez Roques C."/>
            <person name="Donnadieu C."/>
            <person name="Braasch I."/>
            <person name="Desvignes T."/>
            <person name="Postlethwait J."/>
            <person name="Bobe J."/>
            <person name="Guiguen Y."/>
            <person name="Dirks R."/>
        </authorList>
    </citation>
    <scope>NUCLEOTIDE SEQUENCE</scope>
    <source>
        <strain evidence="1">Tag_6206</strain>
        <tissue evidence="1">Liver</tissue>
    </source>
</reference>
<name>A0A9D3LUD7_ANGAN</name>
<keyword evidence="2" id="KW-1185">Reference proteome</keyword>
<proteinExistence type="predicted"/>
<sequence>MNEEKVQQQRKYNAIFKKLPFLEQYCPSSSQSEWCYSVVHLQKRIYIYTITYENVILRLCCLFLLYRQSV</sequence>
<organism evidence="1 2">
    <name type="scientific">Anguilla anguilla</name>
    <name type="common">European freshwater eel</name>
    <name type="synonym">Muraena anguilla</name>
    <dbReference type="NCBI Taxonomy" id="7936"/>
    <lineage>
        <taxon>Eukaryota</taxon>
        <taxon>Metazoa</taxon>
        <taxon>Chordata</taxon>
        <taxon>Craniata</taxon>
        <taxon>Vertebrata</taxon>
        <taxon>Euteleostomi</taxon>
        <taxon>Actinopterygii</taxon>
        <taxon>Neopterygii</taxon>
        <taxon>Teleostei</taxon>
        <taxon>Anguilliformes</taxon>
        <taxon>Anguillidae</taxon>
        <taxon>Anguilla</taxon>
    </lineage>
</organism>
<dbReference type="EMBL" id="JAFIRN010000013">
    <property type="protein sequence ID" value="KAG5837211.1"/>
    <property type="molecule type" value="Genomic_DNA"/>
</dbReference>
<comment type="caution">
    <text evidence="1">The sequence shown here is derived from an EMBL/GenBank/DDBJ whole genome shotgun (WGS) entry which is preliminary data.</text>
</comment>
<dbReference type="Proteomes" id="UP001044222">
    <property type="component" value="Chromosome 13"/>
</dbReference>
<gene>
    <name evidence="1" type="ORF">ANANG_G00236890</name>
</gene>
<evidence type="ECO:0000313" key="1">
    <source>
        <dbReference type="EMBL" id="KAG5837211.1"/>
    </source>
</evidence>
<protein>
    <submittedName>
        <fullName evidence="1">Uncharacterized protein</fullName>
    </submittedName>
</protein>
<evidence type="ECO:0000313" key="2">
    <source>
        <dbReference type="Proteomes" id="UP001044222"/>
    </source>
</evidence>
<accession>A0A9D3LUD7</accession>
<dbReference type="AlphaFoldDB" id="A0A9D3LUD7"/>